<organism evidence="8 9">
    <name type="scientific">Rhynchospora pubera</name>
    <dbReference type="NCBI Taxonomy" id="906938"/>
    <lineage>
        <taxon>Eukaryota</taxon>
        <taxon>Viridiplantae</taxon>
        <taxon>Streptophyta</taxon>
        <taxon>Embryophyta</taxon>
        <taxon>Tracheophyta</taxon>
        <taxon>Spermatophyta</taxon>
        <taxon>Magnoliopsida</taxon>
        <taxon>Liliopsida</taxon>
        <taxon>Poales</taxon>
        <taxon>Cyperaceae</taxon>
        <taxon>Cyperoideae</taxon>
        <taxon>Rhynchosporeae</taxon>
        <taxon>Rhynchospora</taxon>
    </lineage>
</organism>
<accession>A0AAV8HGW7</accession>
<dbReference type="CDD" id="cd01837">
    <property type="entry name" value="SGNH_plant_lipase_like"/>
    <property type="match status" value="1"/>
</dbReference>
<gene>
    <name evidence="8" type="ORF">LUZ62_029696</name>
</gene>
<name>A0AAV8HGW7_9POAL</name>
<comment type="subcellular location">
    <subcellularLocation>
        <location evidence="1">Secreted</location>
    </subcellularLocation>
</comment>
<evidence type="ECO:0000256" key="3">
    <source>
        <dbReference type="ARBA" id="ARBA00022525"/>
    </source>
</evidence>
<dbReference type="Gene3D" id="3.40.50.1110">
    <property type="entry name" value="SGNH hydrolase"/>
    <property type="match status" value="1"/>
</dbReference>
<dbReference type="SUPFAM" id="SSF52266">
    <property type="entry name" value="SGNH hydrolase"/>
    <property type="match status" value="1"/>
</dbReference>
<comment type="similarity">
    <text evidence="2">Belongs to the 'GDSL' lipolytic enzyme family.</text>
</comment>
<evidence type="ECO:0000256" key="5">
    <source>
        <dbReference type="ARBA" id="ARBA00022801"/>
    </source>
</evidence>
<dbReference type="PANTHER" id="PTHR45650">
    <property type="entry name" value="GDSL-LIKE LIPASE/ACYLHYDROLASE-RELATED"/>
    <property type="match status" value="1"/>
</dbReference>
<reference evidence="8" key="1">
    <citation type="submission" date="2022-08" db="EMBL/GenBank/DDBJ databases">
        <authorList>
            <person name="Marques A."/>
        </authorList>
    </citation>
    <scope>NUCLEOTIDE SEQUENCE</scope>
    <source>
        <strain evidence="8">RhyPub2mFocal</strain>
        <tissue evidence="8">Leaves</tissue>
    </source>
</reference>
<evidence type="ECO:0000313" key="9">
    <source>
        <dbReference type="Proteomes" id="UP001140206"/>
    </source>
</evidence>
<evidence type="ECO:0000256" key="4">
    <source>
        <dbReference type="ARBA" id="ARBA00022729"/>
    </source>
</evidence>
<dbReference type="Proteomes" id="UP001140206">
    <property type="component" value="Chromosome 1"/>
</dbReference>
<proteinExistence type="inferred from homology"/>
<evidence type="ECO:0000256" key="1">
    <source>
        <dbReference type="ARBA" id="ARBA00004613"/>
    </source>
</evidence>
<comment type="caution">
    <text evidence="8">The sequence shown here is derived from an EMBL/GenBank/DDBJ whole genome shotgun (WGS) entry which is preliminary data.</text>
</comment>
<dbReference type="InterPro" id="IPR036514">
    <property type="entry name" value="SGNH_hydro_sf"/>
</dbReference>
<dbReference type="GO" id="GO:0016042">
    <property type="term" value="P:lipid catabolic process"/>
    <property type="evidence" value="ECO:0007669"/>
    <property type="project" value="UniProtKB-KW"/>
</dbReference>
<evidence type="ECO:0000256" key="7">
    <source>
        <dbReference type="ARBA" id="ARBA00023098"/>
    </source>
</evidence>
<evidence type="ECO:0000256" key="2">
    <source>
        <dbReference type="ARBA" id="ARBA00008668"/>
    </source>
</evidence>
<keyword evidence="6" id="KW-0442">Lipid degradation</keyword>
<dbReference type="InterPro" id="IPR035669">
    <property type="entry name" value="SGNH_plant_lipase-like"/>
</dbReference>
<keyword evidence="7" id="KW-0443">Lipid metabolism</keyword>
<protein>
    <submittedName>
        <fullName evidence="8">GDSL esterase/lipase</fullName>
    </submittedName>
</protein>
<dbReference type="InterPro" id="IPR051238">
    <property type="entry name" value="GDSL_esterase/lipase"/>
</dbReference>
<dbReference type="GO" id="GO:0016788">
    <property type="term" value="F:hydrolase activity, acting on ester bonds"/>
    <property type="evidence" value="ECO:0007669"/>
    <property type="project" value="InterPro"/>
</dbReference>
<dbReference type="InterPro" id="IPR001087">
    <property type="entry name" value="GDSL"/>
</dbReference>
<dbReference type="EMBL" id="JAMFTS010000001">
    <property type="protein sequence ID" value="KAJ4817130.1"/>
    <property type="molecule type" value="Genomic_DNA"/>
</dbReference>
<keyword evidence="5" id="KW-0378">Hydrolase</keyword>
<dbReference type="GO" id="GO:0005576">
    <property type="term" value="C:extracellular region"/>
    <property type="evidence" value="ECO:0007669"/>
    <property type="project" value="UniProtKB-SubCell"/>
</dbReference>
<sequence length="377" mass="41465">MNSFIYVTHFTPRMIAFVFVGLSFMSALCSGTEFPTVFVFGDSLLDPGNNDYIITLSRANHPPNGIDFPNQVPTGRFTNGRTIVDIIGNEVGFTGFLPPYLAPNTTGRVVLQGVNYASGASGILKETGALFGGRIELDEQIDYFANTKKYIISILGTQNAANLIGKAIFTVSMGSNDFLNNYLIPILSEPKRALIPPDVFVDKLISKYSLQLTRLYSMGAHKIVVVNVGPIGCIPYVKDILNLGRYGCLEIANQIVQRFNERLKDLVAELSTNLKGSLFVYADAYRIVNDIYTNYKRYGFDVPDAACCYLLGHHGGILPCGPGPVKVCADRSKYIFWDAYHPSEAANVIITGPFGSLRNLRNLWKLQFLGINLLGSV</sequence>
<evidence type="ECO:0000256" key="6">
    <source>
        <dbReference type="ARBA" id="ARBA00022963"/>
    </source>
</evidence>
<keyword evidence="9" id="KW-1185">Reference proteome</keyword>
<dbReference type="PANTHER" id="PTHR45650:SF4">
    <property type="entry name" value="GDSL-LIKE LIPASE_ACYLHYDROLASE FAMILY PROTEIN, EXPRESSED"/>
    <property type="match status" value="1"/>
</dbReference>
<dbReference type="Pfam" id="PF00657">
    <property type="entry name" value="Lipase_GDSL"/>
    <property type="match status" value="1"/>
</dbReference>
<keyword evidence="3" id="KW-0964">Secreted</keyword>
<keyword evidence="4" id="KW-0732">Signal</keyword>
<evidence type="ECO:0000313" key="8">
    <source>
        <dbReference type="EMBL" id="KAJ4817130.1"/>
    </source>
</evidence>
<dbReference type="AlphaFoldDB" id="A0AAV8HGW7"/>